<name>A0AAE1Q8M7_9EUCA</name>
<keyword evidence="3" id="KW-1185">Reference proteome</keyword>
<dbReference type="EMBL" id="JAWZYT010004004">
    <property type="protein sequence ID" value="KAK4295767.1"/>
    <property type="molecule type" value="Genomic_DNA"/>
</dbReference>
<sequence length="87" mass="9480">MPSALPLAEDSCGMVEFAPDTTDVPQEDPETLRWSTLISDPIKGPHSLFTSSSFGTTGHSLVGSKARAPMDYLKLRLVLMTLQRLFA</sequence>
<evidence type="ECO:0000313" key="3">
    <source>
        <dbReference type="Proteomes" id="UP001292094"/>
    </source>
</evidence>
<evidence type="ECO:0000313" key="1">
    <source>
        <dbReference type="EMBL" id="KAK4295767.1"/>
    </source>
</evidence>
<gene>
    <name evidence="2" type="ORF">Pmani_008443</name>
    <name evidence="1" type="ORF">Pmani_031697</name>
</gene>
<comment type="caution">
    <text evidence="2">The sequence shown here is derived from an EMBL/GenBank/DDBJ whole genome shotgun (WGS) entry which is preliminary data.</text>
</comment>
<accession>A0AAE1Q8M7</accession>
<organism evidence="2 3">
    <name type="scientific">Petrolisthes manimaculis</name>
    <dbReference type="NCBI Taxonomy" id="1843537"/>
    <lineage>
        <taxon>Eukaryota</taxon>
        <taxon>Metazoa</taxon>
        <taxon>Ecdysozoa</taxon>
        <taxon>Arthropoda</taxon>
        <taxon>Crustacea</taxon>
        <taxon>Multicrustacea</taxon>
        <taxon>Malacostraca</taxon>
        <taxon>Eumalacostraca</taxon>
        <taxon>Eucarida</taxon>
        <taxon>Decapoda</taxon>
        <taxon>Pleocyemata</taxon>
        <taxon>Anomura</taxon>
        <taxon>Galatheoidea</taxon>
        <taxon>Porcellanidae</taxon>
        <taxon>Petrolisthes</taxon>
    </lineage>
</organism>
<protein>
    <submittedName>
        <fullName evidence="2">Uncharacterized protein</fullName>
    </submittedName>
</protein>
<dbReference type="EMBL" id="JAWZYT010000641">
    <property type="protein sequence ID" value="KAK4320737.1"/>
    <property type="molecule type" value="Genomic_DNA"/>
</dbReference>
<dbReference type="AlphaFoldDB" id="A0AAE1Q8M7"/>
<evidence type="ECO:0000313" key="2">
    <source>
        <dbReference type="EMBL" id="KAK4320737.1"/>
    </source>
</evidence>
<proteinExistence type="predicted"/>
<reference evidence="2" key="1">
    <citation type="submission" date="2023-11" db="EMBL/GenBank/DDBJ databases">
        <title>Genome assemblies of two species of porcelain crab, Petrolisthes cinctipes and Petrolisthes manimaculis (Anomura: Porcellanidae).</title>
        <authorList>
            <person name="Angst P."/>
        </authorList>
    </citation>
    <scope>NUCLEOTIDE SEQUENCE</scope>
    <source>
        <strain evidence="2">PB745_02</strain>
        <tissue evidence="2">Gill</tissue>
    </source>
</reference>
<dbReference type="Proteomes" id="UP001292094">
    <property type="component" value="Unassembled WGS sequence"/>
</dbReference>